<dbReference type="GeneID" id="944453"/>
<accession>Q07996</accession>
<dbReference type="EMBL" id="X69826">
    <property type="protein sequence ID" value="CAA49480.1"/>
    <property type="molecule type" value="Genomic_RNA"/>
</dbReference>
<proteinExistence type="predicted"/>
<protein>
    <submittedName>
        <fullName evidence="1">36 kDa protein</fullName>
    </submittedName>
</protein>
<evidence type="ECO:0000313" key="1">
    <source>
        <dbReference type="EMBL" id="CAA49480.1"/>
    </source>
</evidence>
<dbReference type="Proteomes" id="UP000201075">
    <property type="component" value="Segment"/>
</dbReference>
<sequence>MVQNSVLKGGGGVLPKRVRVISKRRARIFTVGRHDLHVLPSGKRAWVPVRAPIAAGGSFRRERPPVVSHKTQQVRPIRTPTAVKTSNRFASLSVKEEAPEAVAPFNPKKKSYADALRSSAFVKPSARKGVVTLVETEKDFALFCDEFTQNQVVPCPGQTLSEAESLQREFHKRAFAFSGKRLSVSGLPEGPIPSLLLRQSACNCPKGCHVDPVSWEGMSFGQCSRALTLYRQLCGCFGMKMFSSSLYGMAVRRFSALGKISLWQSRKILLVTGRLARIWRPSTSLYSYTSSSRFVPMIRSGTWAFFKDSLIIGSTHACVVHICSETGIEPA</sequence>
<organism evidence="1">
    <name type="scientific">Strawberry latent ringspot virus satellite RNA</name>
    <dbReference type="NCBI Taxonomy" id="195062"/>
    <lineage>
        <taxon>Viruses</taxon>
        <taxon>unclassified satellites</taxon>
        <taxon>RNA satellites</taxon>
        <taxon>Single stranded RNA satellites</taxon>
        <taxon>Large single stranded RNA satellites</taxon>
    </lineage>
</organism>
<dbReference type="RefSeq" id="NP_620833.1">
    <property type="nucleotide sequence ID" value="NC_003848.1"/>
</dbReference>
<dbReference type="KEGG" id="vg:944453"/>
<reference evidence="1" key="1">
    <citation type="journal article" date="1993" name="J. Gen. Virol.">
        <title>The nucleotide sequence of a satellite RNA associated with strawberry latent ringspot virus.</title>
        <authorList>
            <person name="Kreiah S."/>
            <person name="Cooper J.I."/>
            <person name="Strunk G."/>
        </authorList>
    </citation>
    <scope>NUCLEOTIDE SEQUENCE [LARGE SCALE GENOMIC DNA]</scope>
    <source>
        <strain evidence="1">T 39</strain>
    </source>
</reference>
<name>Q07996_9VIRU</name>